<evidence type="ECO:0000313" key="4">
    <source>
        <dbReference type="EMBL" id="MBY5957427.1"/>
    </source>
</evidence>
<dbReference type="GO" id="GO:0016787">
    <property type="term" value="F:hydrolase activity"/>
    <property type="evidence" value="ECO:0007669"/>
    <property type="project" value="UniProtKB-KW"/>
</dbReference>
<accession>A0A953HKN3</accession>
<organism evidence="4 5">
    <name type="scientific">Membranihabitans marinus</name>
    <dbReference type="NCBI Taxonomy" id="1227546"/>
    <lineage>
        <taxon>Bacteria</taxon>
        <taxon>Pseudomonadati</taxon>
        <taxon>Bacteroidota</taxon>
        <taxon>Saprospiria</taxon>
        <taxon>Saprospirales</taxon>
        <taxon>Saprospiraceae</taxon>
        <taxon>Membranihabitans</taxon>
    </lineage>
</organism>
<dbReference type="PANTHER" id="PTHR47572">
    <property type="entry name" value="LIPOPROTEIN-RELATED"/>
    <property type="match status" value="1"/>
</dbReference>
<proteinExistence type="predicted"/>
<dbReference type="InterPro" id="IPR013658">
    <property type="entry name" value="SGL"/>
</dbReference>
<dbReference type="Gene3D" id="2.120.10.30">
    <property type="entry name" value="TolB, C-terminal domain"/>
    <property type="match status" value="1"/>
</dbReference>
<feature type="domain" description="SMP-30/Gluconolactonase/LRE-like region" evidence="3">
    <location>
        <begin position="51"/>
        <end position="319"/>
    </location>
</feature>
<reference evidence="4" key="1">
    <citation type="submission" date="2021-06" db="EMBL/GenBank/DDBJ databases">
        <title>44 bacteria genomes isolated from Dapeng, Shenzhen.</title>
        <authorList>
            <person name="Zheng W."/>
            <person name="Yu S."/>
            <person name="Huang Y."/>
        </authorList>
    </citation>
    <scope>NUCLEOTIDE SEQUENCE</scope>
    <source>
        <strain evidence="4">DP5N28-2</strain>
    </source>
</reference>
<dbReference type="AlphaFoldDB" id="A0A953HKN3"/>
<gene>
    <name evidence="4" type="ORF">KUV50_04720</name>
</gene>
<feature type="signal peptide" evidence="2">
    <location>
        <begin position="1"/>
        <end position="19"/>
    </location>
</feature>
<dbReference type="Pfam" id="PF08450">
    <property type="entry name" value="SGL"/>
    <property type="match status" value="1"/>
</dbReference>
<dbReference type="RefSeq" id="WP_222578949.1">
    <property type="nucleotide sequence ID" value="NZ_JAHVHU010000005.1"/>
</dbReference>
<keyword evidence="1" id="KW-0378">Hydrolase</keyword>
<evidence type="ECO:0000313" key="5">
    <source>
        <dbReference type="Proteomes" id="UP000753961"/>
    </source>
</evidence>
<evidence type="ECO:0000259" key="3">
    <source>
        <dbReference type="Pfam" id="PF08450"/>
    </source>
</evidence>
<comment type="caution">
    <text evidence="4">The sequence shown here is derived from an EMBL/GenBank/DDBJ whole genome shotgun (WGS) entry which is preliminary data.</text>
</comment>
<name>A0A953HKN3_9BACT</name>
<dbReference type="EMBL" id="JAHVHU010000005">
    <property type="protein sequence ID" value="MBY5957427.1"/>
    <property type="molecule type" value="Genomic_DNA"/>
</dbReference>
<sequence>MKILNITLLIICFLSAALAQNRFSIEILDEEAHQFLEVDSEIIELARGFTWTEGPLYLPEENTLLFSDIPENMVLKIDSEGRLSEYLHPAGYLGESFTGTEPGSNGLLLSPEGELVLMQHGERRVAKMLAPTQAPRPEYQSLVGHYHGKRLNSPNDGAYDREGNLYFTDPPYGLPKGMEDPDKELGFQGVYCLLVNDELVLVDTLSRPNGIALSPDERKLYVAVSDPGHAVWYEYDVVRPGRVKNKKLFYDVTHLIGQEGQQGLPDGMKMHSRGYLFASGPGGIWIFNVEAKPIARIYTGERTSNCAFSADEKTLFITADDYVLAVELK</sequence>
<dbReference type="PANTHER" id="PTHR47572:SF4">
    <property type="entry name" value="LACTONASE DRP35"/>
    <property type="match status" value="1"/>
</dbReference>
<dbReference type="InterPro" id="IPR051262">
    <property type="entry name" value="SMP-30/CGR1_Lactonase"/>
</dbReference>
<evidence type="ECO:0000256" key="2">
    <source>
        <dbReference type="SAM" id="SignalP"/>
    </source>
</evidence>
<evidence type="ECO:0000256" key="1">
    <source>
        <dbReference type="ARBA" id="ARBA00022801"/>
    </source>
</evidence>
<dbReference type="SUPFAM" id="SSF63829">
    <property type="entry name" value="Calcium-dependent phosphotriesterase"/>
    <property type="match status" value="1"/>
</dbReference>
<dbReference type="InterPro" id="IPR011042">
    <property type="entry name" value="6-blade_b-propeller_TolB-like"/>
</dbReference>
<feature type="chain" id="PRO_5037015215" evidence="2">
    <location>
        <begin position="20"/>
        <end position="329"/>
    </location>
</feature>
<dbReference type="Proteomes" id="UP000753961">
    <property type="component" value="Unassembled WGS sequence"/>
</dbReference>
<protein>
    <submittedName>
        <fullName evidence="4">SMP-30/gluconolactonase/LRE family protein</fullName>
    </submittedName>
</protein>
<keyword evidence="5" id="KW-1185">Reference proteome</keyword>
<keyword evidence="2" id="KW-0732">Signal</keyword>